<feature type="region of interest" description="Disordered" evidence="1">
    <location>
        <begin position="1"/>
        <end position="75"/>
    </location>
</feature>
<sequence length="359" mass="37742">MPEQEEFAAPAAAETPQQDGNPQQRDAATDQQPAVAPESTGVAQRDAEVPQVPQQASVPAAETFQEESVQTDSPLTQTAQAEVLQAEALQPQAPPAGVPPFGAQGMGAQGTGAFPVPAWGAWPAVEPKPKRPVPWRWIGAVVTAAAVGAGCAFAVMAPRRTDLPGLQTASDGRYVFAPLTLPTLAAGQDVPSADPAGRHLADIRKLLLPAPQGAVSDHAVTLTDGWLSQSDSLKLTVADSARMDFGQYGWRHTAAESWKTSDGAETKIYLLQFSSQANASTAETTLAEMTGVPTGAATTTLALDDQILTYFKVSHGSTNTWYGIASVRDTVLEIVYTAPSSVGIAPFRQEFSLQTELLE</sequence>
<evidence type="ECO:0000313" key="2">
    <source>
        <dbReference type="EMBL" id="MBR7834581.1"/>
    </source>
</evidence>
<feature type="compositionally biased region" description="Low complexity" evidence="1">
    <location>
        <begin position="7"/>
        <end position="18"/>
    </location>
</feature>
<dbReference type="Proteomes" id="UP000675781">
    <property type="component" value="Unassembled WGS sequence"/>
</dbReference>
<evidence type="ECO:0000313" key="3">
    <source>
        <dbReference type="Proteomes" id="UP000675781"/>
    </source>
</evidence>
<feature type="compositionally biased region" description="Polar residues" evidence="1">
    <location>
        <begin position="19"/>
        <end position="32"/>
    </location>
</feature>
<dbReference type="RefSeq" id="WP_212529101.1">
    <property type="nucleotide sequence ID" value="NZ_JAGSOG010000063.1"/>
</dbReference>
<reference evidence="2" key="1">
    <citation type="submission" date="2021-04" db="EMBL/GenBank/DDBJ databases">
        <title>Genome based classification of Actinospica acidithermotolerans sp. nov., an actinobacterium isolated from an Indonesian hot spring.</title>
        <authorList>
            <person name="Kusuma A.B."/>
            <person name="Putra K.E."/>
            <person name="Nafisah S."/>
            <person name="Loh J."/>
            <person name="Nouioui I."/>
            <person name="Goodfellow M."/>
        </authorList>
    </citation>
    <scope>NUCLEOTIDE SEQUENCE</scope>
    <source>
        <strain evidence="2">CSCA 57</strain>
    </source>
</reference>
<protein>
    <submittedName>
        <fullName evidence="2">Uncharacterized protein</fullName>
    </submittedName>
</protein>
<name>A0A941ITQ1_9ACTN</name>
<proteinExistence type="predicted"/>
<dbReference type="EMBL" id="JAGSOG010000063">
    <property type="protein sequence ID" value="MBR7834581.1"/>
    <property type="molecule type" value="Genomic_DNA"/>
</dbReference>
<evidence type="ECO:0000256" key="1">
    <source>
        <dbReference type="SAM" id="MobiDB-lite"/>
    </source>
</evidence>
<accession>A0A941ITQ1</accession>
<dbReference type="AlphaFoldDB" id="A0A941ITQ1"/>
<organism evidence="2 3">
    <name type="scientific">Actinospica durhamensis</name>
    <dbReference type="NCBI Taxonomy" id="1508375"/>
    <lineage>
        <taxon>Bacteria</taxon>
        <taxon>Bacillati</taxon>
        <taxon>Actinomycetota</taxon>
        <taxon>Actinomycetes</taxon>
        <taxon>Catenulisporales</taxon>
        <taxon>Actinospicaceae</taxon>
        <taxon>Actinospica</taxon>
    </lineage>
</organism>
<comment type="caution">
    <text evidence="2">The sequence shown here is derived from an EMBL/GenBank/DDBJ whole genome shotgun (WGS) entry which is preliminary data.</text>
</comment>
<keyword evidence="3" id="KW-1185">Reference proteome</keyword>
<gene>
    <name evidence="2" type="ORF">KDL01_15005</name>
</gene>